<dbReference type="Gene3D" id="3.20.20.100">
    <property type="entry name" value="NADP-dependent oxidoreductase domain"/>
    <property type="match status" value="1"/>
</dbReference>
<evidence type="ECO:0000256" key="6">
    <source>
        <dbReference type="PIRSR" id="PIRSR000097-3"/>
    </source>
</evidence>
<keyword evidence="3" id="KW-0560">Oxidoreductase</keyword>
<evidence type="ECO:0000313" key="9">
    <source>
        <dbReference type="Proteomes" id="UP000243002"/>
    </source>
</evidence>
<evidence type="ECO:0000256" key="1">
    <source>
        <dbReference type="ARBA" id="ARBA00007905"/>
    </source>
</evidence>
<comment type="similarity">
    <text evidence="1">Belongs to the aldo/keto reductase family.</text>
</comment>
<dbReference type="FunFam" id="3.20.20.100:FF:000006">
    <property type="entry name" value="Aldo-keto reductase family 1 member A1"/>
    <property type="match status" value="1"/>
</dbReference>
<comment type="caution">
    <text evidence="8">The sequence shown here is derived from an EMBL/GenBank/DDBJ whole genome shotgun (WGS) entry which is preliminary data.</text>
</comment>
<evidence type="ECO:0000313" key="8">
    <source>
        <dbReference type="EMBL" id="PSJ07421.1"/>
    </source>
</evidence>
<dbReference type="PRINTS" id="PR00069">
    <property type="entry name" value="ALDKETRDTASE"/>
</dbReference>
<dbReference type="InterPro" id="IPR036812">
    <property type="entry name" value="NAD(P)_OxRdtase_dom_sf"/>
</dbReference>
<dbReference type="AlphaFoldDB" id="A0A2P7N1Z5"/>
<dbReference type="Pfam" id="PF00248">
    <property type="entry name" value="Aldo_ket_red"/>
    <property type="match status" value="1"/>
</dbReference>
<evidence type="ECO:0000256" key="2">
    <source>
        <dbReference type="ARBA" id="ARBA00022857"/>
    </source>
</evidence>
<protein>
    <submittedName>
        <fullName evidence="8">Aldehyde oxidoreductase</fullName>
    </submittedName>
</protein>
<feature type="binding site" evidence="5">
    <location>
        <position position="110"/>
    </location>
    <ligand>
        <name>substrate</name>
    </ligand>
</feature>
<proteinExistence type="inferred from homology"/>
<reference evidence="8 9" key="1">
    <citation type="journal article" date="2018" name="Environ. Microbiol.">
        <title>Ecological and genomic features of two widespread freshwater picocyanobacteria.</title>
        <authorList>
            <person name="Cabello-Yeves P.J."/>
            <person name="Picazo A."/>
            <person name="Camacho A."/>
            <person name="Callieri C."/>
            <person name="Rosselli R."/>
            <person name="Roda-Garcia J.J."/>
            <person name="Coutinho F.H."/>
            <person name="Rodriguez-Valera F."/>
        </authorList>
    </citation>
    <scope>NUCLEOTIDE SEQUENCE [LARGE SCALE GENOMIC DNA]</scope>
    <source>
        <strain evidence="8 9">Tous</strain>
    </source>
</reference>
<dbReference type="InterPro" id="IPR023210">
    <property type="entry name" value="NADP_OxRdtase_dom"/>
</dbReference>
<dbReference type="InterPro" id="IPR018170">
    <property type="entry name" value="Aldo/ket_reductase_CS"/>
</dbReference>
<accession>A0A2P7N1Z5</accession>
<name>A0A2P7N1Z5_9CYAN</name>
<dbReference type="RefSeq" id="WP_106501606.1">
    <property type="nucleotide sequence ID" value="NZ_PXXO01000001.1"/>
</dbReference>
<dbReference type="GO" id="GO:0016491">
    <property type="term" value="F:oxidoreductase activity"/>
    <property type="evidence" value="ECO:0007669"/>
    <property type="project" value="UniProtKB-KW"/>
</dbReference>
<keyword evidence="2" id="KW-0521">NADP</keyword>
<evidence type="ECO:0000256" key="4">
    <source>
        <dbReference type="PIRSR" id="PIRSR000097-1"/>
    </source>
</evidence>
<gene>
    <name evidence="8" type="ORF">C7K55_01475</name>
</gene>
<dbReference type="PROSITE" id="PS00798">
    <property type="entry name" value="ALDOKETO_REDUCTASE_1"/>
    <property type="match status" value="1"/>
</dbReference>
<feature type="domain" description="NADP-dependent oxidoreductase" evidence="7">
    <location>
        <begin position="15"/>
        <end position="291"/>
    </location>
</feature>
<sequence length="318" mass="34401">MRTATFANGDSMPLLGLGTWKSAPGEVGAAVREAIRLGYRHIDCASVYGNEPEVGEALRGAIEAGEVKREELWITSKLWCNAHGRENVAAALRRTLSDLGLAWLDLYLIHWPVPIKPGVAFPTSGSDLLPPAQVPLESTWEGMEAAMEAGLTRHIGVSNFSSRKLHDLLAHCRIRPEVNQVERHPLLQQPGLVADCAAEGVHLTAYSPLGSQDRPAALKGADEPVLLENPLIGAIAAEHGCSPAQVLIAWQLQSGISTIPKSVRPARLLENLAAAEITLTPADLERIAALDQQRRLVDGSFWLLEGGPWSLQTLWDET</sequence>
<evidence type="ECO:0000256" key="5">
    <source>
        <dbReference type="PIRSR" id="PIRSR000097-2"/>
    </source>
</evidence>
<feature type="active site" description="Proton donor" evidence="4">
    <location>
        <position position="48"/>
    </location>
</feature>
<dbReference type="EMBL" id="PXXO01000001">
    <property type="protein sequence ID" value="PSJ07421.1"/>
    <property type="molecule type" value="Genomic_DNA"/>
</dbReference>
<evidence type="ECO:0000256" key="3">
    <source>
        <dbReference type="ARBA" id="ARBA00023002"/>
    </source>
</evidence>
<evidence type="ECO:0000259" key="7">
    <source>
        <dbReference type="Pfam" id="PF00248"/>
    </source>
</evidence>
<dbReference type="PROSITE" id="PS00062">
    <property type="entry name" value="ALDOKETO_REDUCTASE_2"/>
    <property type="match status" value="1"/>
</dbReference>
<dbReference type="PANTHER" id="PTHR11732">
    <property type="entry name" value="ALDO/KETO REDUCTASE"/>
    <property type="match status" value="1"/>
</dbReference>
<dbReference type="OrthoDB" id="9809990at2"/>
<dbReference type="InterPro" id="IPR020471">
    <property type="entry name" value="AKR"/>
</dbReference>
<feature type="site" description="Lowers pKa of active site Tyr" evidence="6">
    <location>
        <position position="77"/>
    </location>
</feature>
<organism evidence="8 9">
    <name type="scientific">Cyanobium usitatum str. Tous</name>
    <dbReference type="NCBI Taxonomy" id="2116684"/>
    <lineage>
        <taxon>Bacteria</taxon>
        <taxon>Bacillati</taxon>
        <taxon>Cyanobacteriota</taxon>
        <taxon>Cyanophyceae</taxon>
        <taxon>Synechococcales</taxon>
        <taxon>Prochlorococcaceae</taxon>
        <taxon>Cyanobium</taxon>
    </lineage>
</organism>
<dbReference type="SUPFAM" id="SSF51430">
    <property type="entry name" value="NAD(P)-linked oxidoreductase"/>
    <property type="match status" value="1"/>
</dbReference>
<dbReference type="PIRSF" id="PIRSF000097">
    <property type="entry name" value="AKR"/>
    <property type="match status" value="1"/>
</dbReference>
<keyword evidence="9" id="KW-1185">Reference proteome</keyword>
<dbReference type="Proteomes" id="UP000243002">
    <property type="component" value="Unassembled WGS sequence"/>
</dbReference>